<keyword evidence="1" id="KW-1133">Transmembrane helix</keyword>
<feature type="transmembrane region" description="Helical" evidence="1">
    <location>
        <begin position="81"/>
        <end position="102"/>
    </location>
</feature>
<feature type="transmembrane region" description="Helical" evidence="1">
    <location>
        <begin position="9"/>
        <end position="28"/>
    </location>
</feature>
<keyword evidence="3" id="KW-1185">Reference proteome</keyword>
<dbReference type="OrthoDB" id="654744at2"/>
<reference evidence="2 3" key="1">
    <citation type="submission" date="2017-11" db="EMBL/GenBank/DDBJ databases">
        <title>Genomic Encyclopedia of Archaeal and Bacterial Type Strains, Phase II (KMG-II): From Individual Species to Whole Genera.</title>
        <authorList>
            <person name="Goeker M."/>
        </authorList>
    </citation>
    <scope>NUCLEOTIDE SEQUENCE [LARGE SCALE GENOMIC DNA]</scope>
    <source>
        <strain evidence="2 3">DSM 28175</strain>
    </source>
</reference>
<dbReference type="Proteomes" id="UP000242687">
    <property type="component" value="Unassembled WGS sequence"/>
</dbReference>
<dbReference type="RefSeq" id="WP_100342653.1">
    <property type="nucleotide sequence ID" value="NZ_PGFJ01000002.1"/>
</dbReference>
<dbReference type="AlphaFoldDB" id="A0A2H9VPX1"/>
<keyword evidence="1" id="KW-0812">Transmembrane</keyword>
<keyword evidence="1" id="KW-0472">Membrane</keyword>
<evidence type="ECO:0000256" key="1">
    <source>
        <dbReference type="SAM" id="Phobius"/>
    </source>
</evidence>
<feature type="transmembrane region" description="Helical" evidence="1">
    <location>
        <begin position="220"/>
        <end position="240"/>
    </location>
</feature>
<feature type="transmembrane region" description="Helical" evidence="1">
    <location>
        <begin position="180"/>
        <end position="199"/>
    </location>
</feature>
<proteinExistence type="predicted"/>
<evidence type="ECO:0000313" key="2">
    <source>
        <dbReference type="EMBL" id="PJJ80366.1"/>
    </source>
</evidence>
<name>A0A2H9VPX1_9SPHI</name>
<evidence type="ECO:0008006" key="4">
    <source>
        <dbReference type="Google" id="ProtNLM"/>
    </source>
</evidence>
<feature type="transmembrane region" description="Helical" evidence="1">
    <location>
        <begin position="154"/>
        <end position="174"/>
    </location>
</feature>
<evidence type="ECO:0000313" key="3">
    <source>
        <dbReference type="Proteomes" id="UP000242687"/>
    </source>
</evidence>
<dbReference type="EMBL" id="PGFJ01000002">
    <property type="protein sequence ID" value="PJJ80366.1"/>
    <property type="molecule type" value="Genomic_DNA"/>
</dbReference>
<accession>A0A2H9VPX1</accession>
<feature type="transmembrane region" description="Helical" evidence="1">
    <location>
        <begin position="122"/>
        <end position="147"/>
    </location>
</feature>
<protein>
    <recommendedName>
        <fullName evidence="4">DoxX-like protein</fullName>
    </recommendedName>
</protein>
<feature type="transmembrane region" description="Helical" evidence="1">
    <location>
        <begin position="40"/>
        <end position="60"/>
    </location>
</feature>
<sequence length="358" mass="41095">MITKPFSKIALPYFLTGLISAIMLQRIGLRYFYPLIPPPIMNNISIVFFIGVLLDMLFLLPKNFKNHPDPYSMLAFWQDALRYLIALDMCIFGVCKFFGLQFNTPLALLDNPFNTISDSELMWAFFGHSRIYTLLIGGIEIAGGLLVIFRKTRLLGVFVLLPVTLNIFFLDVFYNGIVTSVYIGIEIAGLVYLLWIEYPRLVKIFFTDDDLKRYFFKSKVIRNLVKLSVIVIPFILMAIVEYPQYYPEINGKYVVKQLKVNGKDIAVPSVDSVLTKVYIDKNDIVLEYNKPWKRLIGNYKYNEDNRQLTATWRFPQSARDTLKAQITPATVGGKATLTGKMGKESLNIEIERINNGTR</sequence>
<organism evidence="2 3">
    <name type="scientific">Mucilaginibacter auburnensis</name>
    <dbReference type="NCBI Taxonomy" id="1457233"/>
    <lineage>
        <taxon>Bacteria</taxon>
        <taxon>Pseudomonadati</taxon>
        <taxon>Bacteroidota</taxon>
        <taxon>Sphingobacteriia</taxon>
        <taxon>Sphingobacteriales</taxon>
        <taxon>Sphingobacteriaceae</taxon>
        <taxon>Mucilaginibacter</taxon>
    </lineage>
</organism>
<comment type="caution">
    <text evidence="2">The sequence shown here is derived from an EMBL/GenBank/DDBJ whole genome shotgun (WGS) entry which is preliminary data.</text>
</comment>
<gene>
    <name evidence="2" type="ORF">CLV57_3516</name>
</gene>